<evidence type="ECO:0000313" key="9">
    <source>
        <dbReference type="Proteomes" id="UP000198598"/>
    </source>
</evidence>
<accession>A0A1I1VL93</accession>
<feature type="domain" description="RNA polymerase sigma factor 70 region 4 type 2" evidence="7">
    <location>
        <begin position="130"/>
        <end position="174"/>
    </location>
</feature>
<dbReference type="Pfam" id="PF08281">
    <property type="entry name" value="Sigma70_r4_2"/>
    <property type="match status" value="1"/>
</dbReference>
<dbReference type="PANTHER" id="PTHR43133">
    <property type="entry name" value="RNA POLYMERASE ECF-TYPE SIGMA FACTO"/>
    <property type="match status" value="1"/>
</dbReference>
<dbReference type="SUPFAM" id="SSF88659">
    <property type="entry name" value="Sigma3 and sigma4 domains of RNA polymerase sigma factors"/>
    <property type="match status" value="1"/>
</dbReference>
<dbReference type="GO" id="GO:0016987">
    <property type="term" value="F:sigma factor activity"/>
    <property type="evidence" value="ECO:0007669"/>
    <property type="project" value="UniProtKB-KW"/>
</dbReference>
<keyword evidence="5" id="KW-0804">Transcription</keyword>
<dbReference type="InterPro" id="IPR014284">
    <property type="entry name" value="RNA_pol_sigma-70_dom"/>
</dbReference>
<dbReference type="InterPro" id="IPR013249">
    <property type="entry name" value="RNA_pol_sigma70_r4_t2"/>
</dbReference>
<dbReference type="RefSeq" id="WP_093829190.1">
    <property type="nucleotide sequence ID" value="NZ_FOLQ01000007.1"/>
</dbReference>
<dbReference type="SUPFAM" id="SSF88946">
    <property type="entry name" value="Sigma2 domain of RNA polymerase sigma factors"/>
    <property type="match status" value="1"/>
</dbReference>
<dbReference type="Pfam" id="PF04542">
    <property type="entry name" value="Sigma70_r2"/>
    <property type="match status" value="1"/>
</dbReference>
<evidence type="ECO:0000256" key="4">
    <source>
        <dbReference type="ARBA" id="ARBA00023125"/>
    </source>
</evidence>
<gene>
    <name evidence="8" type="ORF">SAMN05216167_107235</name>
</gene>
<reference evidence="8 9" key="1">
    <citation type="submission" date="2016-10" db="EMBL/GenBank/DDBJ databases">
        <authorList>
            <person name="de Groot N.N."/>
        </authorList>
    </citation>
    <scope>NUCLEOTIDE SEQUENCE [LARGE SCALE GENOMIC DNA]</scope>
    <source>
        <strain evidence="8 9">DSM 26130</strain>
    </source>
</reference>
<dbReference type="PANTHER" id="PTHR43133:SF8">
    <property type="entry name" value="RNA POLYMERASE SIGMA FACTOR HI_1459-RELATED"/>
    <property type="match status" value="1"/>
</dbReference>
<evidence type="ECO:0000256" key="3">
    <source>
        <dbReference type="ARBA" id="ARBA00023082"/>
    </source>
</evidence>
<evidence type="ECO:0000259" key="6">
    <source>
        <dbReference type="Pfam" id="PF04542"/>
    </source>
</evidence>
<dbReference type="AlphaFoldDB" id="A0A1I1VL93"/>
<keyword evidence="2" id="KW-0805">Transcription regulation</keyword>
<evidence type="ECO:0000313" key="8">
    <source>
        <dbReference type="EMBL" id="SFD83639.1"/>
    </source>
</evidence>
<protein>
    <submittedName>
        <fullName evidence="8">RNA polymerase sigma-70 factor, ECF subfamily</fullName>
    </submittedName>
</protein>
<dbReference type="Gene3D" id="1.10.1740.10">
    <property type="match status" value="1"/>
</dbReference>
<dbReference type="InterPro" id="IPR036388">
    <property type="entry name" value="WH-like_DNA-bd_sf"/>
</dbReference>
<dbReference type="Gene3D" id="1.10.10.10">
    <property type="entry name" value="Winged helix-like DNA-binding domain superfamily/Winged helix DNA-binding domain"/>
    <property type="match status" value="1"/>
</dbReference>
<organism evidence="8 9">
    <name type="scientific">Spirosoma endophyticum</name>
    <dbReference type="NCBI Taxonomy" id="662367"/>
    <lineage>
        <taxon>Bacteria</taxon>
        <taxon>Pseudomonadati</taxon>
        <taxon>Bacteroidota</taxon>
        <taxon>Cytophagia</taxon>
        <taxon>Cytophagales</taxon>
        <taxon>Cytophagaceae</taxon>
        <taxon>Spirosoma</taxon>
    </lineage>
</organism>
<dbReference type="EMBL" id="FOLQ01000007">
    <property type="protein sequence ID" value="SFD83639.1"/>
    <property type="molecule type" value="Genomic_DNA"/>
</dbReference>
<comment type="similarity">
    <text evidence="1">Belongs to the sigma-70 factor family. ECF subfamily.</text>
</comment>
<dbReference type="InterPro" id="IPR013325">
    <property type="entry name" value="RNA_pol_sigma_r2"/>
</dbReference>
<dbReference type="STRING" id="662367.SAMN05216167_107235"/>
<proteinExistence type="inferred from homology"/>
<dbReference type="GO" id="GO:0006352">
    <property type="term" value="P:DNA-templated transcription initiation"/>
    <property type="evidence" value="ECO:0007669"/>
    <property type="project" value="InterPro"/>
</dbReference>
<evidence type="ECO:0000256" key="5">
    <source>
        <dbReference type="ARBA" id="ARBA00023163"/>
    </source>
</evidence>
<dbReference type="InterPro" id="IPR039425">
    <property type="entry name" value="RNA_pol_sigma-70-like"/>
</dbReference>
<dbReference type="OrthoDB" id="1027298at2"/>
<keyword evidence="9" id="KW-1185">Reference proteome</keyword>
<dbReference type="NCBIfam" id="TIGR02937">
    <property type="entry name" value="sigma70-ECF"/>
    <property type="match status" value="1"/>
</dbReference>
<evidence type="ECO:0000259" key="7">
    <source>
        <dbReference type="Pfam" id="PF08281"/>
    </source>
</evidence>
<sequence length="195" mass="22758">MEYLSDEELVYLYLKNTQSVYLGQLFIRHRSNIYSKCLSFSKDPIEAQDMTQDIFIKLMNKLGSYRGESKFSTWIYVLTLNFCRNYVQAKKKSQKLFLDCNWDQIDVASDDTSADIAELVARQLEWSQKQLSKQEQTMLKLKYEDQISVSAIAQAHNLTVSAVKMKLMRARRKIRHTYYGQASWIVESPLTVPAN</sequence>
<dbReference type="Proteomes" id="UP000198598">
    <property type="component" value="Unassembled WGS sequence"/>
</dbReference>
<evidence type="ECO:0000256" key="2">
    <source>
        <dbReference type="ARBA" id="ARBA00023015"/>
    </source>
</evidence>
<feature type="domain" description="RNA polymerase sigma-70 region 2" evidence="6">
    <location>
        <begin position="25"/>
        <end position="91"/>
    </location>
</feature>
<keyword evidence="4" id="KW-0238">DNA-binding</keyword>
<dbReference type="InterPro" id="IPR007627">
    <property type="entry name" value="RNA_pol_sigma70_r2"/>
</dbReference>
<keyword evidence="3" id="KW-0731">Sigma factor</keyword>
<dbReference type="InterPro" id="IPR013324">
    <property type="entry name" value="RNA_pol_sigma_r3/r4-like"/>
</dbReference>
<dbReference type="GO" id="GO:0003677">
    <property type="term" value="F:DNA binding"/>
    <property type="evidence" value="ECO:0007669"/>
    <property type="project" value="UniProtKB-KW"/>
</dbReference>
<name>A0A1I1VL93_9BACT</name>
<evidence type="ECO:0000256" key="1">
    <source>
        <dbReference type="ARBA" id="ARBA00010641"/>
    </source>
</evidence>